<evidence type="ECO:0008006" key="4">
    <source>
        <dbReference type="Google" id="ProtNLM"/>
    </source>
</evidence>
<keyword evidence="3" id="KW-1185">Reference proteome</keyword>
<feature type="compositionally biased region" description="Low complexity" evidence="1">
    <location>
        <begin position="101"/>
        <end position="112"/>
    </location>
</feature>
<feature type="region of interest" description="Disordered" evidence="1">
    <location>
        <begin position="210"/>
        <end position="253"/>
    </location>
</feature>
<evidence type="ECO:0000256" key="1">
    <source>
        <dbReference type="SAM" id="MobiDB-lite"/>
    </source>
</evidence>
<gene>
    <name evidence="2" type="ORF">CDD82_5114</name>
</gene>
<dbReference type="Proteomes" id="UP000224854">
    <property type="component" value="Unassembled WGS sequence"/>
</dbReference>
<dbReference type="AlphaFoldDB" id="A0A2C5Z311"/>
<protein>
    <recommendedName>
        <fullName evidence="4">Mucin</fullName>
    </recommendedName>
</protein>
<organism evidence="2 3">
    <name type="scientific">Ophiocordyceps australis</name>
    <dbReference type="NCBI Taxonomy" id="1399860"/>
    <lineage>
        <taxon>Eukaryota</taxon>
        <taxon>Fungi</taxon>
        <taxon>Dikarya</taxon>
        <taxon>Ascomycota</taxon>
        <taxon>Pezizomycotina</taxon>
        <taxon>Sordariomycetes</taxon>
        <taxon>Hypocreomycetidae</taxon>
        <taxon>Hypocreales</taxon>
        <taxon>Ophiocordycipitaceae</taxon>
        <taxon>Ophiocordyceps</taxon>
    </lineage>
</organism>
<evidence type="ECO:0000313" key="2">
    <source>
        <dbReference type="EMBL" id="PHH74072.1"/>
    </source>
</evidence>
<dbReference type="EMBL" id="NJEU01000456">
    <property type="protein sequence ID" value="PHH74072.1"/>
    <property type="molecule type" value="Genomic_DNA"/>
</dbReference>
<dbReference type="OrthoDB" id="5380370at2759"/>
<proteinExistence type="predicted"/>
<feature type="region of interest" description="Disordered" evidence="1">
    <location>
        <begin position="95"/>
        <end position="135"/>
    </location>
</feature>
<accession>A0A2C5Z311</accession>
<reference evidence="2 3" key="1">
    <citation type="submission" date="2017-06" db="EMBL/GenBank/DDBJ databases">
        <title>Ant-infecting Ophiocordyceps genomes reveal a high diversity of potential behavioral manipulation genes and a possible major role for enterotoxins.</title>
        <authorList>
            <person name="De Bekker C."/>
            <person name="Evans H.C."/>
            <person name="Brachmann A."/>
            <person name="Hughes D.P."/>
        </authorList>
    </citation>
    <scope>NUCLEOTIDE SEQUENCE [LARGE SCALE GENOMIC DNA]</scope>
    <source>
        <strain evidence="2 3">1348a</strain>
    </source>
</reference>
<sequence length="340" mass="37682">MESCSAVEGASQRQVDETVNNNLHDTFRWLDNNDDLDLRLGFDQHSSIARGDGIASGQRESRHRHFRRHLSVSKFSLGARIPGALGRLETKDAQHLEKAEAAPSGPASTASGHARRRSRALSLITPSRPPASEPSFAVDHAASHYQDPEARKKLRLYLASPHKFDEAVEFGFPSNDDAQGCKMGAPDGEGSELRDAHHCSTFFQDDASSVYSEESLADPETPKTPDGAYKAMPIRPTRVSQDQSQSSTSSREMTLRVTLTRRDLRAGDDEIYGWRKAPMTVVGRKSQTRDDAMVAAPLSYSIEGNPKESIERQFAAFDEEEALANDGGVVKRFWKRLRRT</sequence>
<feature type="compositionally biased region" description="Low complexity" evidence="1">
    <location>
        <begin position="240"/>
        <end position="253"/>
    </location>
</feature>
<comment type="caution">
    <text evidence="2">The sequence shown here is derived from an EMBL/GenBank/DDBJ whole genome shotgun (WGS) entry which is preliminary data.</text>
</comment>
<evidence type="ECO:0000313" key="3">
    <source>
        <dbReference type="Proteomes" id="UP000224854"/>
    </source>
</evidence>
<name>A0A2C5Z311_9HYPO</name>